<protein>
    <submittedName>
        <fullName evidence="1">Uncharacterized protein</fullName>
    </submittedName>
</protein>
<name>A0A0F9V137_9ZZZZ</name>
<evidence type="ECO:0000313" key="1">
    <source>
        <dbReference type="EMBL" id="KKN67226.1"/>
    </source>
</evidence>
<organism evidence="1">
    <name type="scientific">marine sediment metagenome</name>
    <dbReference type="NCBI Taxonomy" id="412755"/>
    <lineage>
        <taxon>unclassified sequences</taxon>
        <taxon>metagenomes</taxon>
        <taxon>ecological metagenomes</taxon>
    </lineage>
</organism>
<reference evidence="1" key="1">
    <citation type="journal article" date="2015" name="Nature">
        <title>Complex archaea that bridge the gap between prokaryotes and eukaryotes.</title>
        <authorList>
            <person name="Spang A."/>
            <person name="Saw J.H."/>
            <person name="Jorgensen S.L."/>
            <person name="Zaremba-Niedzwiedzka K."/>
            <person name="Martijn J."/>
            <person name="Lind A.E."/>
            <person name="van Eijk R."/>
            <person name="Schleper C."/>
            <person name="Guy L."/>
            <person name="Ettema T.J."/>
        </authorList>
    </citation>
    <scope>NUCLEOTIDE SEQUENCE</scope>
</reference>
<gene>
    <name evidence="1" type="ORF">LCGC14_0463990</name>
</gene>
<sequence>MKYSITVLQAEITRFENGIKARKEMLAEGKIKDKKLLTGFEEDVKHYETQIKELKADIAKL</sequence>
<proteinExistence type="predicted"/>
<accession>A0A0F9V137</accession>
<dbReference type="EMBL" id="LAZR01000481">
    <property type="protein sequence ID" value="KKN67226.1"/>
    <property type="molecule type" value="Genomic_DNA"/>
</dbReference>
<dbReference type="AlphaFoldDB" id="A0A0F9V137"/>
<comment type="caution">
    <text evidence="1">The sequence shown here is derived from an EMBL/GenBank/DDBJ whole genome shotgun (WGS) entry which is preliminary data.</text>
</comment>